<accession>A0A517MEQ8</accession>
<sequence length="303" mass="32915">MSNQPTSQRTFYRVPRAAFTLVELLVVIAIIGVLLGMTLPAVQAMREIARRNRCSENLANLNRAMVAYEMNYGHFPVGTHNPTGPIQNVAEGMHQNWVIALLPELEAENVYETIDLSTSVYSDKNKTIQELSLPFLNCPSGPTNFDSRSSYAAVHSSTETPIDESNNGMFFLNQPVASEDVRDGLAYTLFLGEKQDGAAVDLGWYSGTRATLRNTGHPINAAWDLDTLNLDPLTVGGFASSHPEGAQFSDGAGGIRFYSNSTDQELLQQLGSRSDGEIPANWKTPADGSLTTESKPSADGDPQ</sequence>
<dbReference type="KEGG" id="rml:FF011L_20090"/>
<keyword evidence="2" id="KW-1133">Transmembrane helix</keyword>
<evidence type="ECO:0000313" key="4">
    <source>
        <dbReference type="EMBL" id="QDS93247.1"/>
    </source>
</evidence>
<feature type="region of interest" description="Disordered" evidence="1">
    <location>
        <begin position="266"/>
        <end position="303"/>
    </location>
</feature>
<reference evidence="4 5" key="1">
    <citation type="submission" date="2019-02" db="EMBL/GenBank/DDBJ databases">
        <title>Deep-cultivation of Planctomycetes and their phenomic and genomic characterization uncovers novel biology.</title>
        <authorList>
            <person name="Wiegand S."/>
            <person name="Jogler M."/>
            <person name="Boedeker C."/>
            <person name="Pinto D."/>
            <person name="Vollmers J."/>
            <person name="Rivas-Marin E."/>
            <person name="Kohn T."/>
            <person name="Peeters S.H."/>
            <person name="Heuer A."/>
            <person name="Rast P."/>
            <person name="Oberbeckmann S."/>
            <person name="Bunk B."/>
            <person name="Jeske O."/>
            <person name="Meyerdierks A."/>
            <person name="Storesund J.E."/>
            <person name="Kallscheuer N."/>
            <person name="Luecker S."/>
            <person name="Lage O.M."/>
            <person name="Pohl T."/>
            <person name="Merkel B.J."/>
            <person name="Hornburger P."/>
            <person name="Mueller R.-W."/>
            <person name="Bruemmer F."/>
            <person name="Labrenz M."/>
            <person name="Spormann A.M."/>
            <person name="Op den Camp H."/>
            <person name="Overmann J."/>
            <person name="Amann R."/>
            <person name="Jetten M.S.M."/>
            <person name="Mascher T."/>
            <person name="Medema M.H."/>
            <person name="Devos D.P."/>
            <person name="Kaster A.-K."/>
            <person name="Ovreas L."/>
            <person name="Rohde M."/>
            <person name="Galperin M.Y."/>
            <person name="Jogler C."/>
        </authorList>
    </citation>
    <scope>NUCLEOTIDE SEQUENCE [LARGE SCALE GENOMIC DNA]</scope>
    <source>
        <strain evidence="4 5">FF011L</strain>
    </source>
</reference>
<dbReference type="PANTHER" id="PTHR30093">
    <property type="entry name" value="GENERAL SECRETION PATHWAY PROTEIN G"/>
    <property type="match status" value="1"/>
</dbReference>
<keyword evidence="2" id="KW-0812">Transmembrane</keyword>
<gene>
    <name evidence="4" type="ORF">FF011L_20090</name>
</gene>
<dbReference type="PANTHER" id="PTHR30093:SF2">
    <property type="entry name" value="TYPE II SECRETION SYSTEM PROTEIN H"/>
    <property type="match status" value="1"/>
</dbReference>
<name>A0A517MEQ8_9BACT</name>
<dbReference type="OrthoDB" id="255848at2"/>
<dbReference type="InterPro" id="IPR011453">
    <property type="entry name" value="DUF1559"/>
</dbReference>
<keyword evidence="5" id="KW-1185">Reference proteome</keyword>
<feature type="transmembrane region" description="Helical" evidence="2">
    <location>
        <begin position="20"/>
        <end position="42"/>
    </location>
</feature>
<protein>
    <recommendedName>
        <fullName evidence="3">DUF1559 domain-containing protein</fullName>
    </recommendedName>
</protein>
<organism evidence="4 5">
    <name type="scientific">Roseimaritima multifibrata</name>
    <dbReference type="NCBI Taxonomy" id="1930274"/>
    <lineage>
        <taxon>Bacteria</taxon>
        <taxon>Pseudomonadati</taxon>
        <taxon>Planctomycetota</taxon>
        <taxon>Planctomycetia</taxon>
        <taxon>Pirellulales</taxon>
        <taxon>Pirellulaceae</taxon>
        <taxon>Roseimaritima</taxon>
    </lineage>
</organism>
<dbReference type="Gene3D" id="3.30.700.10">
    <property type="entry name" value="Glycoprotein, Type 4 Pilin"/>
    <property type="match status" value="1"/>
</dbReference>
<evidence type="ECO:0000313" key="5">
    <source>
        <dbReference type="Proteomes" id="UP000320672"/>
    </source>
</evidence>
<feature type="domain" description="DUF1559" evidence="3">
    <location>
        <begin position="43"/>
        <end position="265"/>
    </location>
</feature>
<dbReference type="InterPro" id="IPR012902">
    <property type="entry name" value="N_methyl_site"/>
</dbReference>
<dbReference type="NCBIfam" id="TIGR02532">
    <property type="entry name" value="IV_pilin_GFxxxE"/>
    <property type="match status" value="1"/>
</dbReference>
<dbReference type="InterPro" id="IPR045584">
    <property type="entry name" value="Pilin-like"/>
</dbReference>
<proteinExistence type="predicted"/>
<keyword evidence="2" id="KW-0472">Membrane</keyword>
<evidence type="ECO:0000256" key="1">
    <source>
        <dbReference type="SAM" id="MobiDB-lite"/>
    </source>
</evidence>
<evidence type="ECO:0000256" key="2">
    <source>
        <dbReference type="SAM" id="Phobius"/>
    </source>
</evidence>
<evidence type="ECO:0000259" key="3">
    <source>
        <dbReference type="Pfam" id="PF07596"/>
    </source>
</evidence>
<dbReference type="Pfam" id="PF07596">
    <property type="entry name" value="SBP_bac_10"/>
    <property type="match status" value="1"/>
</dbReference>
<dbReference type="SUPFAM" id="SSF54523">
    <property type="entry name" value="Pili subunits"/>
    <property type="match status" value="1"/>
</dbReference>
<dbReference type="EMBL" id="CP036262">
    <property type="protein sequence ID" value="QDS93247.1"/>
    <property type="molecule type" value="Genomic_DNA"/>
</dbReference>
<dbReference type="AlphaFoldDB" id="A0A517MEQ8"/>
<dbReference type="Proteomes" id="UP000320672">
    <property type="component" value="Chromosome"/>
</dbReference>
<dbReference type="Pfam" id="PF07963">
    <property type="entry name" value="N_methyl"/>
    <property type="match status" value="1"/>
</dbReference>
<dbReference type="RefSeq" id="WP_145351445.1">
    <property type="nucleotide sequence ID" value="NZ_CP036262.1"/>
</dbReference>